<feature type="transmembrane region" description="Helical" evidence="1">
    <location>
        <begin position="333"/>
        <end position="351"/>
    </location>
</feature>
<feature type="transmembrane region" description="Helical" evidence="1">
    <location>
        <begin position="449"/>
        <end position="477"/>
    </location>
</feature>
<accession>A0A7L5AHJ8</accession>
<evidence type="ECO:0000256" key="1">
    <source>
        <dbReference type="SAM" id="Phobius"/>
    </source>
</evidence>
<dbReference type="Proteomes" id="UP000464507">
    <property type="component" value="Chromosome"/>
</dbReference>
<feature type="transmembrane region" description="Helical" evidence="1">
    <location>
        <begin position="483"/>
        <end position="504"/>
    </location>
</feature>
<dbReference type="EMBL" id="CP017146">
    <property type="protein sequence ID" value="QHO69482.1"/>
    <property type="molecule type" value="Genomic_DNA"/>
</dbReference>
<keyword evidence="3" id="KW-1185">Reference proteome</keyword>
<feature type="transmembrane region" description="Helical" evidence="1">
    <location>
        <begin position="134"/>
        <end position="164"/>
    </location>
</feature>
<dbReference type="OrthoDB" id="3261041at2"/>
<protein>
    <submittedName>
        <fullName evidence="2">ABC transporter permease</fullName>
    </submittedName>
</protein>
<dbReference type="KEGG" id="mant:BHD05_07330"/>
<keyword evidence="1" id="KW-1133">Transmembrane helix</keyword>
<keyword evidence="1" id="KW-0472">Membrane</keyword>
<sequence>MVAQFLGLKLRLLANTFKRSPWQIVGIAVALLYGLATSAFVVATLVGLRFADADFARSIVVVFGSLIVLGFLVVPLVFGVDDTLDPRKFALFALPTSRLAGLLALTALVGVPSLVITAVAVAQIVTWSRGPFPVILALVGAVVIVVTCVLGARVTTSLAAFLLATRRAREISGLVALIALVALTPTIAVLAGIDWAGEGIAALGGIADVLSWTPLGAAWAAPADAALGASDAAVHKLIIAIASASLLWLAWRALVGAMLVTPHREARPRDYTGLGWFDRIPATPLGAIAARSFTYWVRDARYRVQLVIVPIVPMLMIVVFLISGVYWQNLALLPLPIMCLFLGWSLHNDVAYDNTAVWLHVASNTSGAADRLGRVIPVLLLGTLLIAVGAPISVMFYPDPSVLASLIGVSACILLAGLGLSSLLSARFPYPAVHPGDSPFSQPQSTGGAAALIQAAAFITTIALTLPALGFGLFGLIDGGYLPLYSLLSGLGIGVATLALGIWFGGRTFDRRGPELLAFTMRS</sequence>
<evidence type="ECO:0000313" key="2">
    <source>
        <dbReference type="EMBL" id="QHO69482.1"/>
    </source>
</evidence>
<keyword evidence="1" id="KW-0812">Transmembrane</keyword>
<feature type="transmembrane region" description="Helical" evidence="1">
    <location>
        <begin position="55"/>
        <end position="78"/>
    </location>
</feature>
<feature type="transmembrane region" description="Helical" evidence="1">
    <location>
        <begin position="306"/>
        <end position="327"/>
    </location>
</feature>
<feature type="transmembrane region" description="Helical" evidence="1">
    <location>
        <begin position="171"/>
        <end position="193"/>
    </location>
</feature>
<reference evidence="2 3" key="1">
    <citation type="submission" date="2016-09" db="EMBL/GenBank/DDBJ databases">
        <title>Complete genome sequence of microbes from the polar regions.</title>
        <authorList>
            <person name="Liao L."/>
            <person name="Chen B."/>
        </authorList>
    </citation>
    <scope>NUCLEOTIDE SEQUENCE [LARGE SCALE GENOMIC DNA]</scope>
    <source>
        <strain evidence="2 3">ZS314</strain>
    </source>
</reference>
<feature type="transmembrane region" description="Helical" evidence="1">
    <location>
        <begin position="237"/>
        <end position="260"/>
    </location>
</feature>
<feature type="transmembrane region" description="Helical" evidence="1">
    <location>
        <begin position="372"/>
        <end position="397"/>
    </location>
</feature>
<dbReference type="RefSeq" id="WP_161885853.1">
    <property type="nucleotide sequence ID" value="NZ_CP017146.1"/>
</dbReference>
<feature type="transmembrane region" description="Helical" evidence="1">
    <location>
        <begin position="99"/>
        <end position="122"/>
    </location>
</feature>
<gene>
    <name evidence="2" type="ORF">BHD05_07330</name>
</gene>
<proteinExistence type="predicted"/>
<evidence type="ECO:0000313" key="3">
    <source>
        <dbReference type="Proteomes" id="UP000464507"/>
    </source>
</evidence>
<dbReference type="AlphaFoldDB" id="A0A7L5AHJ8"/>
<feature type="transmembrane region" description="Helical" evidence="1">
    <location>
        <begin position="21"/>
        <end position="43"/>
    </location>
</feature>
<name>A0A7L5AHJ8_9MICO</name>
<organism evidence="2 3">
    <name type="scientific">Marisediminicola antarctica</name>
    <dbReference type="NCBI Taxonomy" id="674079"/>
    <lineage>
        <taxon>Bacteria</taxon>
        <taxon>Bacillati</taxon>
        <taxon>Actinomycetota</taxon>
        <taxon>Actinomycetes</taxon>
        <taxon>Micrococcales</taxon>
        <taxon>Microbacteriaceae</taxon>
        <taxon>Marisediminicola</taxon>
    </lineage>
</organism>
<feature type="transmembrane region" description="Helical" evidence="1">
    <location>
        <begin position="403"/>
        <end position="428"/>
    </location>
</feature>